<accession>A0A1G6WJ03</accession>
<gene>
    <name evidence="1" type="ORF">SAMN04487894_111125</name>
</gene>
<dbReference type="RefSeq" id="WP_090391673.1">
    <property type="nucleotide sequence ID" value="NZ_FMZO01000011.1"/>
</dbReference>
<dbReference type="STRING" id="1285928.SAMN04487894_111125"/>
<keyword evidence="2" id="KW-1185">Reference proteome</keyword>
<protein>
    <submittedName>
        <fullName evidence="1">Gluconate 2-dehydrogenase subunit 3</fullName>
    </submittedName>
</protein>
<proteinExistence type="predicted"/>
<reference evidence="2" key="1">
    <citation type="submission" date="2016-10" db="EMBL/GenBank/DDBJ databases">
        <authorList>
            <person name="Varghese N."/>
            <person name="Submissions S."/>
        </authorList>
    </citation>
    <scope>NUCLEOTIDE SEQUENCE [LARGE SCALE GENOMIC DNA]</scope>
    <source>
        <strain evidence="2">DSM 25811 / CCM 8410 / LMG 26954 / E90</strain>
    </source>
</reference>
<dbReference type="InterPro" id="IPR027056">
    <property type="entry name" value="Gluconate_2DH_su3"/>
</dbReference>
<dbReference type="EMBL" id="FMZO01000011">
    <property type="protein sequence ID" value="SDD65046.1"/>
    <property type="molecule type" value="Genomic_DNA"/>
</dbReference>
<dbReference type="Pfam" id="PF13618">
    <property type="entry name" value="Gluconate_2-dh3"/>
    <property type="match status" value="1"/>
</dbReference>
<sequence length="219" mass="24096">MNRREALTQVSLLLGGALVGADAFLSGCKNPAGETGLFTAADLALLDEIGETILPATPDSGGARAARVGTFMQSVITDCYTETERKTFSEGLAQLKEACNRQYKKTFEQLSPAEKAGFLTGLYNEARAYVNTDAYKKAKDQFNQQQDEKTRAAAAGNDFGASYLKENYPPHYFTMMRQLTLWGYFSSEVGMTKALRYVETPGHYNGAYPYKKGDKAWAL</sequence>
<name>A0A1G6WJ03_NIADE</name>
<dbReference type="AlphaFoldDB" id="A0A1G6WJ03"/>
<evidence type="ECO:0000313" key="1">
    <source>
        <dbReference type="EMBL" id="SDD65046.1"/>
    </source>
</evidence>
<dbReference type="OrthoDB" id="6385145at2"/>
<evidence type="ECO:0000313" key="2">
    <source>
        <dbReference type="Proteomes" id="UP000198757"/>
    </source>
</evidence>
<dbReference type="Proteomes" id="UP000198757">
    <property type="component" value="Unassembled WGS sequence"/>
</dbReference>
<organism evidence="1 2">
    <name type="scientific">Niabella drilacis (strain DSM 25811 / CCM 8410 / CCUG 62505 / LMG 26954 / E90)</name>
    <dbReference type="NCBI Taxonomy" id="1285928"/>
    <lineage>
        <taxon>Bacteria</taxon>
        <taxon>Pseudomonadati</taxon>
        <taxon>Bacteroidota</taxon>
        <taxon>Chitinophagia</taxon>
        <taxon>Chitinophagales</taxon>
        <taxon>Chitinophagaceae</taxon>
        <taxon>Niabella</taxon>
    </lineage>
</organism>